<evidence type="ECO:0000313" key="2">
    <source>
        <dbReference type="EMBL" id="BAP54380.1"/>
    </source>
</evidence>
<sequence>MTYSIDFRKKVLSIKEQENLTLSEVSKRFGVGQASVVRWSKDIESQRTRNNPPTKINWEALAQDVDEHPESYQYERAARFGVSRQGIAYALKKLKISRKKKPSTTHKHSRASKLK</sequence>
<proteinExistence type="predicted"/>
<dbReference type="Pfam" id="PF01710">
    <property type="entry name" value="HTH_Tnp_IS630"/>
    <property type="match status" value="1"/>
</dbReference>
<dbReference type="HOGENOM" id="CLU_056788_5_1_6"/>
<dbReference type="EMBL" id="AP014633">
    <property type="protein sequence ID" value="BAP54380.1"/>
    <property type="molecule type" value="Genomic_DNA"/>
</dbReference>
<evidence type="ECO:0000259" key="1">
    <source>
        <dbReference type="Pfam" id="PF01710"/>
    </source>
</evidence>
<reference evidence="2 3" key="1">
    <citation type="journal article" date="2014" name="ISME J.">
        <title>Ecophysiology of Thioploca ingrica as revealed by the complete genome sequence supplemented with proteomic evidence.</title>
        <authorList>
            <person name="Kojima H."/>
            <person name="Ogura Y."/>
            <person name="Yamamoto N."/>
            <person name="Togashi T."/>
            <person name="Mori H."/>
            <person name="Watanabe T."/>
            <person name="Nemoto F."/>
            <person name="Kurokawa K."/>
            <person name="Hayashi T."/>
            <person name="Fukui M."/>
        </authorList>
    </citation>
    <scope>NUCLEOTIDE SEQUENCE [LARGE SCALE GENOMIC DNA]</scope>
</reference>
<dbReference type="AlphaFoldDB" id="A0A090AHZ6"/>
<evidence type="ECO:0000313" key="3">
    <source>
        <dbReference type="Proteomes" id="UP000031623"/>
    </source>
</evidence>
<dbReference type="KEGG" id="tig:THII_0083"/>
<organism evidence="2 3">
    <name type="scientific">Thioploca ingrica</name>
    <dbReference type="NCBI Taxonomy" id="40754"/>
    <lineage>
        <taxon>Bacteria</taxon>
        <taxon>Pseudomonadati</taxon>
        <taxon>Pseudomonadota</taxon>
        <taxon>Gammaproteobacteria</taxon>
        <taxon>Thiotrichales</taxon>
        <taxon>Thiotrichaceae</taxon>
        <taxon>Thioploca</taxon>
    </lineage>
</organism>
<gene>
    <name evidence="2" type="ORF">THII_0083</name>
</gene>
<protein>
    <submittedName>
        <fullName evidence="2">Transposase</fullName>
    </submittedName>
</protein>
<dbReference type="STRING" id="40754.THII_0083"/>
<feature type="domain" description="Transposase Synechocystis PCC 6803" evidence="1">
    <location>
        <begin position="1"/>
        <end position="113"/>
    </location>
</feature>
<dbReference type="InterPro" id="IPR009057">
    <property type="entry name" value="Homeodomain-like_sf"/>
</dbReference>
<name>A0A090AHZ6_9GAMM</name>
<dbReference type="SUPFAM" id="SSF46689">
    <property type="entry name" value="Homeodomain-like"/>
    <property type="match status" value="1"/>
</dbReference>
<accession>A0A090AHZ6</accession>
<dbReference type="OrthoDB" id="6658576at2"/>
<keyword evidence="3" id="KW-1185">Reference proteome</keyword>
<dbReference type="Proteomes" id="UP000031623">
    <property type="component" value="Chromosome"/>
</dbReference>
<dbReference type="InterPro" id="IPR002622">
    <property type="entry name" value="Transposase_14"/>
</dbReference>